<sequence>MFWTAFLRGSTRVVNIGKTALLARILMPSQFGVFGIVTLALSLLEMLTETGINVFLLQQRDKLEKYVDTAWFISIVRGALISLLLFLFSPFIAGFFRSQDSLSILRLACLVPLFRGFINPSNITFLKQLQFKKEFLYRFTIVFAETLVTLMAVYFYRSPAGLVAGMVASSALEVILSFALFSPRPALAFRLPQVWQIIHQGKWVTGFGILDYIFTTGDNIIVGRLLGEYSLGIYQNAYKLSTQPMGEINDIFYKVTFPLFIKMSGDKSLRRETILRYIAVHILLVVTIAVLVYAFAPVFISLLLGPAWLSAIPVVRILAFLGITRGITLSFNALLMSQGRQRDVAIVSLLNVLGLSFTIVPMVRSFGLSGAAYSAIIGSVFALPVAVHFISISLRSTVNADTT</sequence>
<evidence type="ECO:0000256" key="5">
    <source>
        <dbReference type="ARBA" id="ARBA00022989"/>
    </source>
</evidence>
<evidence type="ECO:0008006" key="10">
    <source>
        <dbReference type="Google" id="ProtNLM"/>
    </source>
</evidence>
<keyword evidence="3" id="KW-1003">Cell membrane</keyword>
<evidence type="ECO:0000256" key="6">
    <source>
        <dbReference type="ARBA" id="ARBA00023136"/>
    </source>
</evidence>
<evidence type="ECO:0000256" key="3">
    <source>
        <dbReference type="ARBA" id="ARBA00022475"/>
    </source>
</evidence>
<feature type="transmembrane region" description="Helical" evidence="7">
    <location>
        <begin position="135"/>
        <end position="156"/>
    </location>
</feature>
<dbReference type="EMBL" id="MEXU01000017">
    <property type="protein sequence ID" value="OGD10857.1"/>
    <property type="molecule type" value="Genomic_DNA"/>
</dbReference>
<evidence type="ECO:0000256" key="4">
    <source>
        <dbReference type="ARBA" id="ARBA00022692"/>
    </source>
</evidence>
<comment type="caution">
    <text evidence="8">The sequence shown here is derived from an EMBL/GenBank/DDBJ whole genome shotgun (WGS) entry which is preliminary data.</text>
</comment>
<name>A0A1F4ZZC6_9BACT</name>
<keyword evidence="5 7" id="KW-1133">Transmembrane helix</keyword>
<evidence type="ECO:0000256" key="2">
    <source>
        <dbReference type="ARBA" id="ARBA00007430"/>
    </source>
</evidence>
<dbReference type="AlphaFoldDB" id="A0A1F4ZZC6"/>
<comment type="subcellular location">
    <subcellularLocation>
        <location evidence="1">Cell membrane</location>
        <topology evidence="1">Multi-pass membrane protein</topology>
    </subcellularLocation>
</comment>
<evidence type="ECO:0000313" key="9">
    <source>
        <dbReference type="Proteomes" id="UP000178188"/>
    </source>
</evidence>
<dbReference type="Pfam" id="PF13440">
    <property type="entry name" value="Polysacc_synt_3"/>
    <property type="match status" value="1"/>
</dbReference>
<evidence type="ECO:0000256" key="1">
    <source>
        <dbReference type="ARBA" id="ARBA00004651"/>
    </source>
</evidence>
<feature type="transmembrane region" description="Helical" evidence="7">
    <location>
        <begin position="162"/>
        <end position="181"/>
    </location>
</feature>
<keyword evidence="4 7" id="KW-0812">Transmembrane</keyword>
<comment type="similarity">
    <text evidence="2">Belongs to the polysaccharide synthase family.</text>
</comment>
<feature type="transmembrane region" description="Helical" evidence="7">
    <location>
        <begin position="274"/>
        <end position="296"/>
    </location>
</feature>
<dbReference type="Proteomes" id="UP000178188">
    <property type="component" value="Unassembled WGS sequence"/>
</dbReference>
<dbReference type="InterPro" id="IPR050833">
    <property type="entry name" value="Poly_Biosynth_Transport"/>
</dbReference>
<feature type="transmembrane region" description="Helical" evidence="7">
    <location>
        <begin position="370"/>
        <end position="390"/>
    </location>
</feature>
<organism evidence="8 9">
    <name type="scientific">Candidatus Amesbacteria bacterium RIFOXYB1_FULL_47_9</name>
    <dbReference type="NCBI Taxonomy" id="1797266"/>
    <lineage>
        <taxon>Bacteria</taxon>
        <taxon>Candidatus Amesiibacteriota</taxon>
    </lineage>
</organism>
<feature type="transmembrane region" description="Helical" evidence="7">
    <location>
        <begin position="344"/>
        <end position="364"/>
    </location>
</feature>
<gene>
    <name evidence="8" type="ORF">A2395_03630</name>
</gene>
<dbReference type="PANTHER" id="PTHR30250:SF10">
    <property type="entry name" value="LIPOPOLYSACCHARIDE BIOSYNTHESIS PROTEIN WZXC"/>
    <property type="match status" value="1"/>
</dbReference>
<proteinExistence type="inferred from homology"/>
<keyword evidence="6 7" id="KW-0472">Membrane</keyword>
<dbReference type="PANTHER" id="PTHR30250">
    <property type="entry name" value="PST FAMILY PREDICTED COLANIC ACID TRANSPORTER"/>
    <property type="match status" value="1"/>
</dbReference>
<dbReference type="GO" id="GO:0005886">
    <property type="term" value="C:plasma membrane"/>
    <property type="evidence" value="ECO:0007669"/>
    <property type="project" value="UniProtKB-SubCell"/>
</dbReference>
<feature type="transmembrane region" description="Helical" evidence="7">
    <location>
        <begin position="70"/>
        <end position="96"/>
    </location>
</feature>
<reference evidence="8 9" key="1">
    <citation type="journal article" date="2016" name="Nat. Commun.">
        <title>Thousands of microbial genomes shed light on interconnected biogeochemical processes in an aquifer system.</title>
        <authorList>
            <person name="Anantharaman K."/>
            <person name="Brown C.T."/>
            <person name="Hug L.A."/>
            <person name="Sharon I."/>
            <person name="Castelle C.J."/>
            <person name="Probst A.J."/>
            <person name="Thomas B.C."/>
            <person name="Singh A."/>
            <person name="Wilkins M.J."/>
            <person name="Karaoz U."/>
            <person name="Brodie E.L."/>
            <person name="Williams K.H."/>
            <person name="Hubbard S.S."/>
            <person name="Banfield J.F."/>
        </authorList>
    </citation>
    <scope>NUCLEOTIDE SEQUENCE [LARGE SCALE GENOMIC DNA]</scope>
</reference>
<evidence type="ECO:0000256" key="7">
    <source>
        <dbReference type="SAM" id="Phobius"/>
    </source>
</evidence>
<accession>A0A1F4ZZC6</accession>
<evidence type="ECO:0000313" key="8">
    <source>
        <dbReference type="EMBL" id="OGD10857.1"/>
    </source>
</evidence>
<feature type="transmembrane region" description="Helical" evidence="7">
    <location>
        <begin position="21"/>
        <end position="44"/>
    </location>
</feature>
<protein>
    <recommendedName>
        <fullName evidence="10">Polysaccharide biosynthesis protein C-terminal domain-containing protein</fullName>
    </recommendedName>
</protein>